<feature type="domain" description="Peptidase S11 D-alanyl-D-alanine carboxypeptidase A N-terminal" evidence="2">
    <location>
        <begin position="162"/>
        <end position="286"/>
    </location>
</feature>
<protein>
    <submittedName>
        <fullName evidence="3">D-alanyl-D-alanine carboxypeptidase DacB</fullName>
        <ecNumber evidence="3">3.4.16.4</ecNumber>
    </submittedName>
</protein>
<dbReference type="PANTHER" id="PTHR21581">
    <property type="entry name" value="D-ALANYL-D-ALANINE CARBOXYPEPTIDASE"/>
    <property type="match status" value="1"/>
</dbReference>
<dbReference type="Pfam" id="PF00768">
    <property type="entry name" value="Peptidase_S11"/>
    <property type="match status" value="2"/>
</dbReference>
<dbReference type="PANTHER" id="PTHR21581:SF33">
    <property type="entry name" value="D-ALANYL-D-ALANINE CARBOXYPEPTIDASE DACB"/>
    <property type="match status" value="1"/>
</dbReference>
<dbReference type="InterPro" id="IPR012338">
    <property type="entry name" value="Beta-lactam/transpept-like"/>
</dbReference>
<dbReference type="Proteomes" id="UP000320496">
    <property type="component" value="Chromosome"/>
</dbReference>
<keyword evidence="3" id="KW-0645">Protease</keyword>
<name>A0A517Z306_9PLAN</name>
<accession>A0A517Z306</accession>
<keyword evidence="4" id="KW-1185">Reference proteome</keyword>
<feature type="chain" id="PRO_5022120020" evidence="1">
    <location>
        <begin position="25"/>
        <end position="311"/>
    </location>
</feature>
<keyword evidence="1" id="KW-0732">Signal</keyword>
<dbReference type="Gene3D" id="3.40.710.10">
    <property type="entry name" value="DD-peptidase/beta-lactamase superfamily"/>
    <property type="match status" value="1"/>
</dbReference>
<proteinExistence type="predicted"/>
<dbReference type="EMBL" id="CP036275">
    <property type="protein sequence ID" value="QDU36838.1"/>
    <property type="molecule type" value="Genomic_DNA"/>
</dbReference>
<dbReference type="EC" id="3.4.16.4" evidence="3"/>
<evidence type="ECO:0000256" key="1">
    <source>
        <dbReference type="SAM" id="SignalP"/>
    </source>
</evidence>
<keyword evidence="3" id="KW-0121">Carboxypeptidase</keyword>
<dbReference type="KEGG" id="mri:Mal4_11380"/>
<gene>
    <name evidence="3" type="primary">dacB</name>
    <name evidence="3" type="ORF">Mal4_11380</name>
</gene>
<dbReference type="GO" id="GO:0006508">
    <property type="term" value="P:proteolysis"/>
    <property type="evidence" value="ECO:0007669"/>
    <property type="project" value="InterPro"/>
</dbReference>
<dbReference type="AlphaFoldDB" id="A0A517Z306"/>
<evidence type="ECO:0000259" key="2">
    <source>
        <dbReference type="Pfam" id="PF00768"/>
    </source>
</evidence>
<reference evidence="3 4" key="1">
    <citation type="submission" date="2019-02" db="EMBL/GenBank/DDBJ databases">
        <title>Deep-cultivation of Planctomycetes and their phenomic and genomic characterization uncovers novel biology.</title>
        <authorList>
            <person name="Wiegand S."/>
            <person name="Jogler M."/>
            <person name="Boedeker C."/>
            <person name="Pinto D."/>
            <person name="Vollmers J."/>
            <person name="Rivas-Marin E."/>
            <person name="Kohn T."/>
            <person name="Peeters S.H."/>
            <person name="Heuer A."/>
            <person name="Rast P."/>
            <person name="Oberbeckmann S."/>
            <person name="Bunk B."/>
            <person name="Jeske O."/>
            <person name="Meyerdierks A."/>
            <person name="Storesund J.E."/>
            <person name="Kallscheuer N."/>
            <person name="Luecker S."/>
            <person name="Lage O.M."/>
            <person name="Pohl T."/>
            <person name="Merkel B.J."/>
            <person name="Hornburger P."/>
            <person name="Mueller R.-W."/>
            <person name="Bruemmer F."/>
            <person name="Labrenz M."/>
            <person name="Spormann A.M."/>
            <person name="Op den Camp H."/>
            <person name="Overmann J."/>
            <person name="Amann R."/>
            <person name="Jetten M.S.M."/>
            <person name="Mascher T."/>
            <person name="Medema M.H."/>
            <person name="Devos D.P."/>
            <person name="Kaster A.-K."/>
            <person name="Ovreas L."/>
            <person name="Rohde M."/>
            <person name="Galperin M.Y."/>
            <person name="Jogler C."/>
        </authorList>
    </citation>
    <scope>NUCLEOTIDE SEQUENCE [LARGE SCALE GENOMIC DNA]</scope>
    <source>
        <strain evidence="3 4">Mal4</strain>
    </source>
</reference>
<organism evidence="3 4">
    <name type="scientific">Maioricimonas rarisocia</name>
    <dbReference type="NCBI Taxonomy" id="2528026"/>
    <lineage>
        <taxon>Bacteria</taxon>
        <taxon>Pseudomonadati</taxon>
        <taxon>Planctomycetota</taxon>
        <taxon>Planctomycetia</taxon>
        <taxon>Planctomycetales</taxon>
        <taxon>Planctomycetaceae</taxon>
        <taxon>Maioricimonas</taxon>
    </lineage>
</organism>
<dbReference type="InterPro" id="IPR001967">
    <property type="entry name" value="Peptidase_S11_N"/>
</dbReference>
<feature type="domain" description="Peptidase S11 D-alanyl-D-alanine carboxypeptidase A N-terminal" evidence="2">
    <location>
        <begin position="31"/>
        <end position="136"/>
    </location>
</feature>
<dbReference type="SUPFAM" id="SSF56601">
    <property type="entry name" value="beta-lactamase/transpeptidase-like"/>
    <property type="match status" value="1"/>
</dbReference>
<feature type="signal peptide" evidence="1">
    <location>
        <begin position="1"/>
        <end position="24"/>
    </location>
</feature>
<dbReference type="GO" id="GO:0009002">
    <property type="term" value="F:serine-type D-Ala-D-Ala carboxypeptidase activity"/>
    <property type="evidence" value="ECO:0007669"/>
    <property type="project" value="UniProtKB-EC"/>
</dbReference>
<sequence precursor="true">MLRMLSCLFIVAVVSPSAITPLQAGSEDLDAPPVVTAAAWAIADGETGEILWEHDAGKGRKIASITKTMAALVVLSLVDEDPSVLDEVITFSEAADRTGGSTSDVNAGEQVTVREGLYGLMLPSGNDMGNALAEHFHPRLDSPDQRLLDNGLDNPVHAKRINFIAEMNRLAQRFGMEQTIFRIAYGDGGEADQPTSSAADLILLARQAIAHPRLREIIRTREYTGTITLPDGSTREQVWKNTNQLLGLDLGYDGIKTGTTRTAGRCLLSTGVREGTRLIVVVLGADSGSSRYTDSRNLYRWAWRQLEHSGE</sequence>
<evidence type="ECO:0000313" key="3">
    <source>
        <dbReference type="EMBL" id="QDU36838.1"/>
    </source>
</evidence>
<dbReference type="OrthoDB" id="9791132at2"/>
<evidence type="ECO:0000313" key="4">
    <source>
        <dbReference type="Proteomes" id="UP000320496"/>
    </source>
</evidence>
<dbReference type="RefSeq" id="WP_145367464.1">
    <property type="nucleotide sequence ID" value="NZ_CP036275.1"/>
</dbReference>
<keyword evidence="3" id="KW-0378">Hydrolase</keyword>